<evidence type="ECO:0000256" key="6">
    <source>
        <dbReference type="ARBA" id="ARBA00022730"/>
    </source>
</evidence>
<organism evidence="14 15">
    <name type="scientific">Mycoplasma putrefaciens (strain ATCC 15718 / NCTC 10155 / C30 KS-1 / KS-1)</name>
    <dbReference type="NCBI Taxonomy" id="743965"/>
    <lineage>
        <taxon>Bacteria</taxon>
        <taxon>Bacillati</taxon>
        <taxon>Mycoplasmatota</taxon>
        <taxon>Mollicutes</taxon>
        <taxon>Mycoplasmataceae</taxon>
        <taxon>Mycoplasma</taxon>
    </lineage>
</organism>
<dbReference type="PROSITE" id="PS50880">
    <property type="entry name" value="TOPRIM"/>
    <property type="match status" value="1"/>
</dbReference>
<dbReference type="InterPro" id="IPR004466">
    <property type="entry name" value="RNase_M5"/>
</dbReference>
<keyword evidence="3 11" id="KW-0698">rRNA processing</keyword>
<evidence type="ECO:0000256" key="8">
    <source>
        <dbReference type="ARBA" id="ARBA00022801"/>
    </source>
</evidence>
<reference evidence="14 15" key="1">
    <citation type="journal article" date="2011" name="J. Bacteriol.">
        <title>Genome Sequence of Mycoplasma putrefaciens Type Strain KS1.</title>
        <authorList>
            <person name="Calcutt M.J."/>
            <person name="Foecking M.F."/>
        </authorList>
    </citation>
    <scope>NUCLEOTIDE SEQUENCE [LARGE SCALE GENOMIC DNA]</scope>
    <source>
        <strain evidence="15">ATCC 15718 / NCTC 10155 / C30 KS-1 / KS-1</strain>
    </source>
</reference>
<evidence type="ECO:0000256" key="11">
    <source>
        <dbReference type="HAMAP-Rule" id="MF_01469"/>
    </source>
</evidence>
<dbReference type="Pfam" id="PF01751">
    <property type="entry name" value="Toprim"/>
    <property type="match status" value="1"/>
</dbReference>
<keyword evidence="4 11" id="KW-0540">Nuclease</keyword>
<dbReference type="HAMAP" id="MF_01469">
    <property type="entry name" value="RNase_M5"/>
    <property type="match status" value="1"/>
</dbReference>
<dbReference type="InterPro" id="IPR006171">
    <property type="entry name" value="TOPRIM_dom"/>
</dbReference>
<dbReference type="EC" id="3.1.26.8" evidence="11 12"/>
<keyword evidence="1 11" id="KW-0963">Cytoplasm</keyword>
<dbReference type="NCBIfam" id="TIGR00334">
    <property type="entry name" value="5S_RNA_mat_M5"/>
    <property type="match status" value="1"/>
</dbReference>
<sequence length="184" mass="21110">MTNKIKQVIVVEGKTDTQKLKQIYGNEIKTIETKGLSLNQKTLDLIKEFNNTVGIIIFTDPDGPGKKIREQIIAYLDNKVLNAFITKQDINKKAKKIGLAQADEHSIKNALSKLVTYDKNNNSISWNEYLENDFYLKANRVKICDHFNFESTINSKTLFKWLNWMNLDVDKIKEILGEANANKS</sequence>
<evidence type="ECO:0000256" key="7">
    <source>
        <dbReference type="ARBA" id="ARBA00022759"/>
    </source>
</evidence>
<dbReference type="Proteomes" id="UP000008907">
    <property type="component" value="Chromosome"/>
</dbReference>
<dbReference type="GO" id="GO:0005737">
    <property type="term" value="C:cytoplasm"/>
    <property type="evidence" value="ECO:0007669"/>
    <property type="project" value="UniProtKB-SubCell"/>
</dbReference>
<comment type="function">
    <text evidence="11">Required for correct processing of both the 5' and 3' ends of 5S rRNA precursor. Cleaves both sides of a double-stranded region yielding mature 5S rRNA in one step.</text>
</comment>
<evidence type="ECO:0000256" key="3">
    <source>
        <dbReference type="ARBA" id="ARBA00022552"/>
    </source>
</evidence>
<evidence type="ECO:0000256" key="12">
    <source>
        <dbReference type="NCBIfam" id="TIGR00334"/>
    </source>
</evidence>
<dbReference type="PANTHER" id="PTHR39156">
    <property type="entry name" value="RIBONUCLEASE M5"/>
    <property type="match status" value="1"/>
</dbReference>
<feature type="domain" description="Toprim" evidence="13">
    <location>
        <begin position="6"/>
        <end position="91"/>
    </location>
</feature>
<protein>
    <recommendedName>
        <fullName evidence="11 12">Ribonuclease M5</fullName>
        <ecNumber evidence="11 12">3.1.26.8</ecNumber>
    </recommendedName>
    <alternativeName>
        <fullName evidence="11">RNase M5</fullName>
    </alternativeName>
    <alternativeName>
        <fullName evidence="11">Ribosomal RNA terminal maturase M5</fullName>
    </alternativeName>
</protein>
<keyword evidence="6 11" id="KW-0699">rRNA-binding</keyword>
<dbReference type="InterPro" id="IPR025156">
    <property type="entry name" value="RNase_M5_C"/>
</dbReference>
<gene>
    <name evidence="11" type="primary">rnmV</name>
    <name evidence="14" type="ordered locus">MPUT_0003</name>
</gene>
<evidence type="ECO:0000313" key="14">
    <source>
        <dbReference type="EMBL" id="AEM68411.1"/>
    </source>
</evidence>
<dbReference type="Pfam" id="PF13331">
    <property type="entry name" value="DUF4093"/>
    <property type="match status" value="1"/>
</dbReference>
<evidence type="ECO:0000256" key="10">
    <source>
        <dbReference type="ARBA" id="ARBA00022884"/>
    </source>
</evidence>
<keyword evidence="5" id="KW-0479">Metal-binding</keyword>
<evidence type="ECO:0000259" key="13">
    <source>
        <dbReference type="PROSITE" id="PS50880"/>
    </source>
</evidence>
<dbReference type="GO" id="GO:0006364">
    <property type="term" value="P:rRNA processing"/>
    <property type="evidence" value="ECO:0007669"/>
    <property type="project" value="UniProtKB-UniRule"/>
</dbReference>
<comment type="subcellular location">
    <subcellularLocation>
        <location evidence="11">Cytoplasm</location>
    </subcellularLocation>
</comment>
<dbReference type="KEGG" id="mpf:MPUT_0003"/>
<evidence type="ECO:0000256" key="4">
    <source>
        <dbReference type="ARBA" id="ARBA00022722"/>
    </source>
</evidence>
<dbReference type="CDD" id="cd01027">
    <property type="entry name" value="TOPRIM_RNase_M5_like"/>
    <property type="match status" value="1"/>
</dbReference>
<dbReference type="GO" id="GO:0019843">
    <property type="term" value="F:rRNA binding"/>
    <property type="evidence" value="ECO:0007669"/>
    <property type="project" value="UniProtKB-KW"/>
</dbReference>
<keyword evidence="10 11" id="KW-0694">RNA-binding</keyword>
<dbReference type="AlphaFoldDB" id="A0A7U3ZRX5"/>
<keyword evidence="8 11" id="KW-0378">Hydrolase</keyword>
<name>A0A7U3ZRX5_MYCPK</name>
<dbReference type="SMART" id="SM00493">
    <property type="entry name" value="TOPRIM"/>
    <property type="match status" value="1"/>
</dbReference>
<dbReference type="EMBL" id="CP003021">
    <property type="protein sequence ID" value="AEM68411.1"/>
    <property type="molecule type" value="Genomic_DNA"/>
</dbReference>
<dbReference type="InterPro" id="IPR034141">
    <property type="entry name" value="TOPRIM_RNase_M5-like"/>
</dbReference>
<keyword evidence="9" id="KW-0460">Magnesium</keyword>
<accession>A0A7U3ZRX5</accession>
<evidence type="ECO:0000256" key="5">
    <source>
        <dbReference type="ARBA" id="ARBA00022723"/>
    </source>
</evidence>
<dbReference type="PANTHER" id="PTHR39156:SF1">
    <property type="entry name" value="RIBONUCLEASE M5"/>
    <property type="match status" value="1"/>
</dbReference>
<evidence type="ECO:0000256" key="9">
    <source>
        <dbReference type="ARBA" id="ARBA00022842"/>
    </source>
</evidence>
<keyword evidence="7 11" id="KW-0255">Endonuclease</keyword>
<evidence type="ECO:0000313" key="15">
    <source>
        <dbReference type="Proteomes" id="UP000008907"/>
    </source>
</evidence>
<comment type="catalytic activity">
    <reaction evidence="11">
        <text>Endonucleolytic cleavage of RNA, removing 21 and 42 nucleotides, respectively, from the 5'- and 3'-termini of a 5S-rRNA precursor.</text>
        <dbReference type="EC" id="3.1.26.8"/>
    </reaction>
</comment>
<dbReference type="Gene3D" id="3.40.1360.10">
    <property type="match status" value="1"/>
</dbReference>
<evidence type="ECO:0000256" key="2">
    <source>
        <dbReference type="ARBA" id="ARBA00022517"/>
    </source>
</evidence>
<dbReference type="SUPFAM" id="SSF110455">
    <property type="entry name" value="Toprim domain"/>
    <property type="match status" value="1"/>
</dbReference>
<dbReference type="GO" id="GO:0046872">
    <property type="term" value="F:metal ion binding"/>
    <property type="evidence" value="ECO:0007669"/>
    <property type="project" value="UniProtKB-KW"/>
</dbReference>
<keyword evidence="2 11" id="KW-0690">Ribosome biogenesis</keyword>
<comment type="similarity">
    <text evidence="11">Belongs to the ribonuclease M5 family.</text>
</comment>
<proteinExistence type="inferred from homology"/>
<dbReference type="GO" id="GO:0043822">
    <property type="term" value="F:ribonuclease M5 activity"/>
    <property type="evidence" value="ECO:0007669"/>
    <property type="project" value="UniProtKB-UniRule"/>
</dbReference>
<evidence type="ECO:0000256" key="1">
    <source>
        <dbReference type="ARBA" id="ARBA00022490"/>
    </source>
</evidence>
<dbReference type="RefSeq" id="WP_014034767.1">
    <property type="nucleotide sequence ID" value="NC_015946.1"/>
</dbReference>